<evidence type="ECO:0000313" key="2">
    <source>
        <dbReference type="EMBL" id="KAG5598908.1"/>
    </source>
</evidence>
<name>A0A9J5YI67_SOLCO</name>
<dbReference type="AlphaFoldDB" id="A0A9J5YI67"/>
<sequence length="140" mass="15939">MRLFGEAKSILGHQTLQLMRRPYGVKGSVYVVTLSAFQRYLEGRAEGGGQGRRVPQLERGRRRPSQGTSRPRQHRRDTGKQPDWVSRIHKRIGTETELGTMGRTRTETEMNEIGNSKRKYVYPSRTGNGPDRKPGPNGYN</sequence>
<dbReference type="OrthoDB" id="1929568at2759"/>
<dbReference type="PANTHER" id="PTHR48161">
    <property type="entry name" value="BNACNNG12870D PROTEIN"/>
    <property type="match status" value="1"/>
</dbReference>
<dbReference type="PANTHER" id="PTHR48161:SF1">
    <property type="entry name" value="(RAPE) HYPOTHETICAL PROTEIN"/>
    <property type="match status" value="1"/>
</dbReference>
<organism evidence="2 3">
    <name type="scientific">Solanum commersonii</name>
    <name type="common">Commerson's wild potato</name>
    <name type="synonym">Commerson's nightshade</name>
    <dbReference type="NCBI Taxonomy" id="4109"/>
    <lineage>
        <taxon>Eukaryota</taxon>
        <taxon>Viridiplantae</taxon>
        <taxon>Streptophyta</taxon>
        <taxon>Embryophyta</taxon>
        <taxon>Tracheophyta</taxon>
        <taxon>Spermatophyta</taxon>
        <taxon>Magnoliopsida</taxon>
        <taxon>eudicotyledons</taxon>
        <taxon>Gunneridae</taxon>
        <taxon>Pentapetalae</taxon>
        <taxon>asterids</taxon>
        <taxon>lamiids</taxon>
        <taxon>Solanales</taxon>
        <taxon>Solanaceae</taxon>
        <taxon>Solanoideae</taxon>
        <taxon>Solaneae</taxon>
        <taxon>Solanum</taxon>
    </lineage>
</organism>
<gene>
    <name evidence="2" type="ORF">H5410_030278</name>
</gene>
<evidence type="ECO:0000313" key="3">
    <source>
        <dbReference type="Proteomes" id="UP000824120"/>
    </source>
</evidence>
<keyword evidence="3" id="KW-1185">Reference proteome</keyword>
<accession>A0A9J5YI67</accession>
<proteinExistence type="predicted"/>
<dbReference type="EMBL" id="JACXVP010000006">
    <property type="protein sequence ID" value="KAG5598908.1"/>
    <property type="molecule type" value="Genomic_DNA"/>
</dbReference>
<protein>
    <submittedName>
        <fullName evidence="2">Uncharacterized protein</fullName>
    </submittedName>
</protein>
<dbReference type="Proteomes" id="UP000824120">
    <property type="component" value="Chromosome 6"/>
</dbReference>
<feature type="region of interest" description="Disordered" evidence="1">
    <location>
        <begin position="42"/>
        <end position="140"/>
    </location>
</feature>
<evidence type="ECO:0000256" key="1">
    <source>
        <dbReference type="SAM" id="MobiDB-lite"/>
    </source>
</evidence>
<comment type="caution">
    <text evidence="2">The sequence shown here is derived from an EMBL/GenBank/DDBJ whole genome shotgun (WGS) entry which is preliminary data.</text>
</comment>
<reference evidence="2 3" key="1">
    <citation type="submission" date="2020-09" db="EMBL/GenBank/DDBJ databases">
        <title>De no assembly of potato wild relative species, Solanum commersonii.</title>
        <authorList>
            <person name="Cho K."/>
        </authorList>
    </citation>
    <scope>NUCLEOTIDE SEQUENCE [LARGE SCALE GENOMIC DNA]</scope>
    <source>
        <strain evidence="2">LZ3.2</strain>
        <tissue evidence="2">Leaf</tissue>
    </source>
</reference>